<dbReference type="Proteomes" id="UP000269019">
    <property type="component" value="Chromosome"/>
</dbReference>
<evidence type="ECO:0000313" key="2">
    <source>
        <dbReference type="EMBL" id="AZA13285.1"/>
    </source>
</evidence>
<evidence type="ECO:0000256" key="1">
    <source>
        <dbReference type="SAM" id="Phobius"/>
    </source>
</evidence>
<reference evidence="2 3" key="1">
    <citation type="submission" date="2018-11" db="EMBL/GenBank/DDBJ databases">
        <authorList>
            <person name="Kleinhagauer T."/>
            <person name="Glaeser S.P."/>
            <person name="Spergser J."/>
            <person name="Ruckert C."/>
            <person name="Kaempfer P."/>
            <person name="Busse H.-J."/>
        </authorList>
    </citation>
    <scope>NUCLEOTIDE SEQUENCE [LARGE SCALE GENOMIC DNA]</scope>
    <source>
        <strain evidence="2 3">200CH</strain>
    </source>
</reference>
<organism evidence="2 3">
    <name type="scientific">Corynebacterium choanae</name>
    <dbReference type="NCBI Taxonomy" id="1862358"/>
    <lineage>
        <taxon>Bacteria</taxon>
        <taxon>Bacillati</taxon>
        <taxon>Actinomycetota</taxon>
        <taxon>Actinomycetes</taxon>
        <taxon>Mycobacteriales</taxon>
        <taxon>Corynebacteriaceae</taxon>
        <taxon>Corynebacterium</taxon>
    </lineage>
</organism>
<dbReference type="KEGG" id="ccho:CCHOA_04380"/>
<keyword evidence="1" id="KW-1133">Transmembrane helix</keyword>
<protein>
    <recommendedName>
        <fullName evidence="4">DUF2269 domain-containing protein</fullName>
    </recommendedName>
</protein>
<dbReference type="EMBL" id="CP033896">
    <property type="protein sequence ID" value="AZA13285.1"/>
    <property type="molecule type" value="Genomic_DNA"/>
</dbReference>
<feature type="transmembrane region" description="Helical" evidence="1">
    <location>
        <begin position="139"/>
        <end position="159"/>
    </location>
</feature>
<dbReference type="AlphaFoldDB" id="A0A3G6J5B4"/>
<evidence type="ECO:0000313" key="3">
    <source>
        <dbReference type="Proteomes" id="UP000269019"/>
    </source>
</evidence>
<feature type="transmembrane region" description="Helical" evidence="1">
    <location>
        <begin position="57"/>
        <end position="74"/>
    </location>
</feature>
<sequence length="160" mass="16765" precursor="true">MNNLVLILHVVTALLFIGPVTVAVSLFPRIGKAALAATPASPSHGGLQVLLAISRTYALLSLLVPALGLGIMFIEPAYFQQPRFHAAIALSVVAWLVLLLLVVPAQRKFAQAIGAGDPDMDPVTAADATVNTTALLKKVTIGGGVFNLLWLISAVLMVIH</sequence>
<gene>
    <name evidence="2" type="ORF">CCHOA_04380</name>
</gene>
<proteinExistence type="predicted"/>
<keyword evidence="1" id="KW-0472">Membrane</keyword>
<dbReference type="RefSeq" id="WP_123927180.1">
    <property type="nucleotide sequence ID" value="NZ_CP033896.1"/>
</dbReference>
<name>A0A3G6J5B4_9CORY</name>
<evidence type="ECO:0008006" key="4">
    <source>
        <dbReference type="Google" id="ProtNLM"/>
    </source>
</evidence>
<accession>A0A3G6J5B4</accession>
<dbReference type="OrthoDB" id="3429068at2"/>
<keyword evidence="3" id="KW-1185">Reference proteome</keyword>
<feature type="transmembrane region" description="Helical" evidence="1">
    <location>
        <begin position="86"/>
        <end position="105"/>
    </location>
</feature>
<keyword evidence="1" id="KW-0812">Transmembrane</keyword>